<gene>
    <name evidence="2" type="ORF">CALCODRAFT_546724</name>
</gene>
<dbReference type="InParanoid" id="A0A165EJY2"/>
<dbReference type="EMBL" id="KV424002">
    <property type="protein sequence ID" value="KZT55020.1"/>
    <property type="molecule type" value="Genomic_DNA"/>
</dbReference>
<organism evidence="2 3">
    <name type="scientific">Calocera cornea HHB12733</name>
    <dbReference type="NCBI Taxonomy" id="1353952"/>
    <lineage>
        <taxon>Eukaryota</taxon>
        <taxon>Fungi</taxon>
        <taxon>Dikarya</taxon>
        <taxon>Basidiomycota</taxon>
        <taxon>Agaricomycotina</taxon>
        <taxon>Dacrymycetes</taxon>
        <taxon>Dacrymycetales</taxon>
        <taxon>Dacrymycetaceae</taxon>
        <taxon>Calocera</taxon>
    </lineage>
</organism>
<evidence type="ECO:0000313" key="3">
    <source>
        <dbReference type="Proteomes" id="UP000076842"/>
    </source>
</evidence>
<dbReference type="AlphaFoldDB" id="A0A165EJY2"/>
<evidence type="ECO:0000313" key="2">
    <source>
        <dbReference type="EMBL" id="KZT55020.1"/>
    </source>
</evidence>
<evidence type="ECO:0000256" key="1">
    <source>
        <dbReference type="SAM" id="MobiDB-lite"/>
    </source>
</evidence>
<feature type="compositionally biased region" description="Low complexity" evidence="1">
    <location>
        <begin position="379"/>
        <end position="408"/>
    </location>
</feature>
<name>A0A165EJY2_9BASI</name>
<accession>A0A165EJY2</accession>
<keyword evidence="3" id="KW-1185">Reference proteome</keyword>
<protein>
    <submittedName>
        <fullName evidence="2">Uncharacterized protein</fullName>
    </submittedName>
</protein>
<proteinExistence type="predicted"/>
<reference evidence="2 3" key="1">
    <citation type="journal article" date="2016" name="Mol. Biol. Evol.">
        <title>Comparative Genomics of Early-Diverging Mushroom-Forming Fungi Provides Insights into the Origins of Lignocellulose Decay Capabilities.</title>
        <authorList>
            <person name="Nagy L.G."/>
            <person name="Riley R."/>
            <person name="Tritt A."/>
            <person name="Adam C."/>
            <person name="Daum C."/>
            <person name="Floudas D."/>
            <person name="Sun H."/>
            <person name="Yadav J.S."/>
            <person name="Pangilinan J."/>
            <person name="Larsson K.H."/>
            <person name="Matsuura K."/>
            <person name="Barry K."/>
            <person name="Labutti K."/>
            <person name="Kuo R."/>
            <person name="Ohm R.A."/>
            <person name="Bhattacharya S.S."/>
            <person name="Shirouzu T."/>
            <person name="Yoshinaga Y."/>
            <person name="Martin F.M."/>
            <person name="Grigoriev I.V."/>
            <person name="Hibbett D.S."/>
        </authorList>
    </citation>
    <scope>NUCLEOTIDE SEQUENCE [LARGE SCALE GENOMIC DNA]</scope>
    <source>
        <strain evidence="2 3">HHB12733</strain>
    </source>
</reference>
<dbReference type="Proteomes" id="UP000076842">
    <property type="component" value="Unassembled WGS sequence"/>
</dbReference>
<sequence length="600" mass="64786">MSTMATGDFLEEMPAHRAVSILSSLIDILSSYPTPICNPTFADRTTDSQALRVSKALGLLLCYGNTEVEKRKIPAITIGGFSSTSPPPSIVRDLSVTPFPAASDQSLRQYTIAHGVTPASPPLDLGTTVVICRNPSMDHQKPGSMDGRGIDWKLQSGIRIGTQYCREASFDQYLSNLISLLQLPTIEPLQTLASTLHQWATFPTDTILPTTPAYTVELGVSVSQAIQALAEKNAKVFNSMVPWGSILNNARPYQAGNAVLHQGLFHPQNAPVWACFLAHLLSAISLAADQIDDYDGVPRPFAVKSKGKPPTTTLPDRPFEDIMQELSVCLEVLSSFFYGNVNDVSGSIGLAGVLHRLLGDRRFGLVLYLDEQINPAFRPNPNSSSHPLNPSLPLSSPSDSAAAAQASSTDDDEDTSAVEDAQSAYQDAENDDTLNSEVGSLVKATLINLCGFFLATHQLLAIFNPPPQSESAPWRPKFFSISGSNIPGVILTHSELESLRTWLASRDFSSRQVQGPRIKSFLKYASTTGLFCNFHCEGILMAVIRNAKNGTPEVKKVPGLWNTFMTAAPMALSTLMELTASALRRSCLGSASLPSDYSPD</sequence>
<feature type="region of interest" description="Disordered" evidence="1">
    <location>
        <begin position="378"/>
        <end position="431"/>
    </location>
</feature>